<feature type="site" description="Transition state stabilizer" evidence="17">
    <location>
        <position position="68"/>
    </location>
</feature>
<dbReference type="InterPro" id="IPR033905">
    <property type="entry name" value="Secretory_peroxidase"/>
</dbReference>
<feature type="binding site" evidence="16">
    <location>
        <position position="80"/>
    </location>
    <ligand>
        <name>Ca(2+)</name>
        <dbReference type="ChEBI" id="CHEBI:29108"/>
        <label>1</label>
    </ligand>
</feature>
<feature type="binding site" evidence="16">
    <location>
        <position position="256"/>
    </location>
    <ligand>
        <name>Ca(2+)</name>
        <dbReference type="ChEBI" id="CHEBI:29108"/>
        <label>2</label>
    </ligand>
</feature>
<feature type="binding site" evidence="16">
    <location>
        <position position="94"/>
    </location>
    <ligand>
        <name>Ca(2+)</name>
        <dbReference type="ChEBI" id="CHEBI:29108"/>
        <label>1</label>
    </ligand>
</feature>
<comment type="similarity">
    <text evidence="3">Belongs to the peroxidase family. Ascorbate peroxidase subfamily.</text>
</comment>
<dbReference type="PROSITE" id="PS00436">
    <property type="entry name" value="PEROXIDASE_2"/>
    <property type="match status" value="1"/>
</dbReference>
<reference evidence="21" key="1">
    <citation type="submission" date="2020-02" db="EMBL/GenBank/DDBJ databases">
        <authorList>
            <person name="Scholz U."/>
            <person name="Mascher M."/>
            <person name="Fiebig A."/>
        </authorList>
    </citation>
    <scope>NUCLEOTIDE SEQUENCE</scope>
</reference>
<comment type="cofactor">
    <cofactor evidence="16 19">
        <name>Ca(2+)</name>
        <dbReference type="ChEBI" id="CHEBI:29108"/>
    </cofactor>
    <text evidence="16 19">Binds 2 calcium ions per subunit.</text>
</comment>
<evidence type="ECO:0000256" key="8">
    <source>
        <dbReference type="ARBA" id="ARBA00022837"/>
    </source>
</evidence>
<evidence type="ECO:0000256" key="12">
    <source>
        <dbReference type="ARBA" id="ARBA00023283"/>
    </source>
</evidence>
<dbReference type="GO" id="GO:0005576">
    <property type="term" value="C:extracellular region"/>
    <property type="evidence" value="ECO:0007669"/>
    <property type="project" value="UniProtKB-SubCell"/>
</dbReference>
<comment type="subcellular location">
    <subcellularLocation>
        <location evidence="19">Secreted</location>
    </subcellularLocation>
</comment>
<feature type="binding site" evidence="16">
    <location>
        <position position="248"/>
    </location>
    <ligand>
        <name>Ca(2+)</name>
        <dbReference type="ChEBI" id="CHEBI:29108"/>
        <label>2</label>
    </ligand>
</feature>
<dbReference type="AlphaFoldDB" id="A0A7I8LCF4"/>
<feature type="binding site" evidence="16">
    <location>
        <position position="201"/>
    </location>
    <ligand>
        <name>Ca(2+)</name>
        <dbReference type="ChEBI" id="CHEBI:29108"/>
        <label>2</label>
    </ligand>
</feature>
<evidence type="ECO:0000256" key="14">
    <source>
        <dbReference type="PIRSR" id="PIRSR600823-1"/>
    </source>
</evidence>
<feature type="binding site" evidence="16">
    <location>
        <position position="73"/>
    </location>
    <ligand>
        <name>Ca(2+)</name>
        <dbReference type="ChEBI" id="CHEBI:29108"/>
        <label>1</label>
    </ligand>
</feature>
<feature type="disulfide bond" evidence="18">
    <location>
        <begin position="74"/>
        <end position="79"/>
    </location>
</feature>
<comment type="cofactor">
    <cofactor evidence="16 19">
        <name>heme b</name>
        <dbReference type="ChEBI" id="CHEBI:60344"/>
    </cofactor>
    <text evidence="16 19">Binds 1 heme b (iron(II)-protoporphyrin IX) group per subunit.</text>
</comment>
<dbReference type="FunFam" id="1.10.520.10:FF:000008">
    <property type="entry name" value="Peroxidase"/>
    <property type="match status" value="1"/>
</dbReference>
<dbReference type="Pfam" id="PF00141">
    <property type="entry name" value="peroxidase"/>
    <property type="match status" value="1"/>
</dbReference>
<evidence type="ECO:0000256" key="15">
    <source>
        <dbReference type="PIRSR" id="PIRSR600823-2"/>
    </source>
</evidence>
<evidence type="ECO:0000256" key="7">
    <source>
        <dbReference type="ARBA" id="ARBA00022723"/>
    </source>
</evidence>
<keyword evidence="12" id="KW-0873">Pyrrolidone carboxylic acid</keyword>
<feature type="binding site" evidence="16">
    <location>
        <position position="251"/>
    </location>
    <ligand>
        <name>Ca(2+)</name>
        <dbReference type="ChEBI" id="CHEBI:29108"/>
        <label>2</label>
    </ligand>
</feature>
<dbReference type="InterPro" id="IPR000823">
    <property type="entry name" value="Peroxidase_pln"/>
</dbReference>
<feature type="binding site" evidence="16">
    <location>
        <position position="82"/>
    </location>
    <ligand>
        <name>Ca(2+)</name>
        <dbReference type="ChEBI" id="CHEBI:29108"/>
        <label>1</label>
    </ligand>
</feature>
<evidence type="ECO:0000256" key="5">
    <source>
        <dbReference type="ARBA" id="ARBA00022559"/>
    </source>
</evidence>
<dbReference type="EC" id="1.11.1.7" evidence="4 19"/>
<dbReference type="Gene3D" id="1.10.420.10">
    <property type="entry name" value="Peroxidase, domain 2"/>
    <property type="match status" value="1"/>
</dbReference>
<evidence type="ECO:0000256" key="6">
    <source>
        <dbReference type="ARBA" id="ARBA00022617"/>
    </source>
</evidence>
<dbReference type="OrthoDB" id="2113341at2759"/>
<keyword evidence="6 19" id="KW-0349">Heme</keyword>
<evidence type="ECO:0000256" key="1">
    <source>
        <dbReference type="ARBA" id="ARBA00000189"/>
    </source>
</evidence>
<feature type="chain" id="PRO_5029949138" description="Peroxidase" evidence="19">
    <location>
        <begin position="31"/>
        <end position="332"/>
    </location>
</feature>
<evidence type="ECO:0000256" key="18">
    <source>
        <dbReference type="PIRSR" id="PIRSR600823-5"/>
    </source>
</evidence>
<evidence type="ECO:0000256" key="4">
    <source>
        <dbReference type="ARBA" id="ARBA00012313"/>
    </source>
</evidence>
<dbReference type="GO" id="GO:0006979">
    <property type="term" value="P:response to oxidative stress"/>
    <property type="evidence" value="ECO:0007669"/>
    <property type="project" value="UniProtKB-UniRule"/>
</dbReference>
<keyword evidence="7 16" id="KW-0479">Metal-binding</keyword>
<keyword evidence="11 18" id="KW-1015">Disulfide bond</keyword>
<feature type="binding site" evidence="15">
    <location>
        <position position="170"/>
    </location>
    <ligand>
        <name>substrate</name>
    </ligand>
</feature>
<dbReference type="PROSITE" id="PS00435">
    <property type="entry name" value="PEROXIDASE_1"/>
    <property type="match status" value="1"/>
</dbReference>
<dbReference type="GO" id="GO:0020037">
    <property type="term" value="F:heme binding"/>
    <property type="evidence" value="ECO:0007669"/>
    <property type="project" value="UniProtKB-UniRule"/>
</dbReference>
<feature type="disulfide bond" evidence="18">
    <location>
        <begin position="41"/>
        <end position="122"/>
    </location>
</feature>
<evidence type="ECO:0000256" key="2">
    <source>
        <dbReference type="ARBA" id="ARBA00002322"/>
    </source>
</evidence>
<feature type="binding site" description="axial binding residue" evidence="16">
    <location>
        <position position="200"/>
    </location>
    <ligand>
        <name>heme b</name>
        <dbReference type="ChEBI" id="CHEBI:60344"/>
    </ligand>
    <ligandPart>
        <name>Fe</name>
        <dbReference type="ChEBI" id="CHEBI:18248"/>
    </ligandPart>
</feature>
<name>A0A7I8LCF4_SPIIN</name>
<feature type="active site" description="Proton acceptor" evidence="14">
    <location>
        <position position="72"/>
    </location>
</feature>
<evidence type="ECO:0000313" key="21">
    <source>
        <dbReference type="EMBL" id="CAA7407689.1"/>
    </source>
</evidence>
<comment type="similarity">
    <text evidence="19">Belongs to the peroxidase family. Classical plant (class III) peroxidase subfamily.</text>
</comment>
<feature type="signal peptide" evidence="19">
    <location>
        <begin position="1"/>
        <end position="30"/>
    </location>
</feature>
<keyword evidence="19" id="KW-0732">Signal</keyword>
<dbReference type="PROSITE" id="PS50873">
    <property type="entry name" value="PEROXIDASE_4"/>
    <property type="match status" value="1"/>
</dbReference>
<evidence type="ECO:0000256" key="9">
    <source>
        <dbReference type="ARBA" id="ARBA00023002"/>
    </source>
</evidence>
<keyword evidence="13 19" id="KW-0376">Hydrogen peroxide</keyword>
<sequence>MGVRTTFRPAVAAAAAVLLLLAAAVPVAEGRLTVDYYARTCPKAADIVAETVMNKQIASPTTAAGTIRLFFHDCFLDGCDASVLVSSNAFNRAERDADINLSLPGDAFDAVVRAKTALELACPGIVSCSDILALAARDLLSMLGGPFYAVRLGRKDSFVSRADAVEGHLPHSNSSVSQLIALFAERGFSPRDLVALSGAHTVGFAHCKEFAGRFGPQPDPAADPQFAETMRRACAGYADRPTIAVFNDVMTPNKFDNMYFRNLRRGMGLLATDQALAADRRTRRYVRLYAANQTAFFQDFVHAMEKLSVYGVKTGRKGEVRRRCDEFNSLLV</sequence>
<dbReference type="InterPro" id="IPR019794">
    <property type="entry name" value="Peroxidases_AS"/>
</dbReference>
<feature type="disulfide bond" evidence="18">
    <location>
        <begin position="207"/>
        <end position="234"/>
    </location>
</feature>
<dbReference type="EMBL" id="LR746277">
    <property type="protein sequence ID" value="CAA7407689.1"/>
    <property type="molecule type" value="Genomic_DNA"/>
</dbReference>
<evidence type="ECO:0000256" key="3">
    <source>
        <dbReference type="ARBA" id="ARBA00006873"/>
    </source>
</evidence>
<keyword evidence="5 19" id="KW-0575">Peroxidase</keyword>
<protein>
    <recommendedName>
        <fullName evidence="4 19">Peroxidase</fullName>
        <ecNumber evidence="4 19">1.11.1.7</ecNumber>
    </recommendedName>
</protein>
<dbReference type="FunFam" id="1.10.420.10:FF:000001">
    <property type="entry name" value="Peroxidase"/>
    <property type="match status" value="1"/>
</dbReference>
<keyword evidence="22" id="KW-1185">Reference proteome</keyword>
<keyword evidence="9 19" id="KW-0560">Oxidoreductase</keyword>
<evidence type="ECO:0000256" key="17">
    <source>
        <dbReference type="PIRSR" id="PIRSR600823-4"/>
    </source>
</evidence>
<dbReference type="Gene3D" id="1.10.520.10">
    <property type="match status" value="1"/>
</dbReference>
<dbReference type="Proteomes" id="UP000663760">
    <property type="component" value="Chromosome 14"/>
</dbReference>
<keyword evidence="10 16" id="KW-0408">Iron</keyword>
<organism evidence="21 22">
    <name type="scientific">Spirodela intermedia</name>
    <name type="common">Intermediate duckweed</name>
    <dbReference type="NCBI Taxonomy" id="51605"/>
    <lineage>
        <taxon>Eukaryota</taxon>
        <taxon>Viridiplantae</taxon>
        <taxon>Streptophyta</taxon>
        <taxon>Embryophyta</taxon>
        <taxon>Tracheophyta</taxon>
        <taxon>Spermatophyta</taxon>
        <taxon>Magnoliopsida</taxon>
        <taxon>Liliopsida</taxon>
        <taxon>Araceae</taxon>
        <taxon>Lemnoideae</taxon>
        <taxon>Spirodela</taxon>
    </lineage>
</organism>
<dbReference type="PANTHER" id="PTHR31517">
    <property type="match status" value="1"/>
</dbReference>
<keyword evidence="8 16" id="KW-0106">Calcium</keyword>
<dbReference type="GO" id="GO:0046872">
    <property type="term" value="F:metal ion binding"/>
    <property type="evidence" value="ECO:0007669"/>
    <property type="project" value="UniProtKB-UniRule"/>
</dbReference>
<dbReference type="InterPro" id="IPR019793">
    <property type="entry name" value="Peroxidases_heam-ligand_BS"/>
</dbReference>
<dbReference type="PRINTS" id="PR00458">
    <property type="entry name" value="PEROXIDASE"/>
</dbReference>
<dbReference type="PRINTS" id="PR00461">
    <property type="entry name" value="PLPEROXIDASE"/>
</dbReference>
<comment type="function">
    <text evidence="2">Removal of H(2)O(2), oxidation of toxic reductants, biosynthesis and degradation of lignin, suberization, auxin catabolism, response to environmental stresses such as wounding, pathogen attack and oxidative stress. These functions might be dependent on each isozyme/isoform in each plant tissue.</text>
</comment>
<evidence type="ECO:0000256" key="10">
    <source>
        <dbReference type="ARBA" id="ARBA00023004"/>
    </source>
</evidence>
<evidence type="ECO:0000256" key="19">
    <source>
        <dbReference type="RuleBase" id="RU362060"/>
    </source>
</evidence>
<dbReference type="CDD" id="cd00693">
    <property type="entry name" value="secretory_peroxidase"/>
    <property type="match status" value="1"/>
</dbReference>
<dbReference type="InterPro" id="IPR010255">
    <property type="entry name" value="Haem_peroxidase_sf"/>
</dbReference>
<dbReference type="SUPFAM" id="SSF48113">
    <property type="entry name" value="Heme-dependent peroxidases"/>
    <property type="match status" value="1"/>
</dbReference>
<comment type="catalytic activity">
    <reaction evidence="1 19">
        <text>2 a phenolic donor + H2O2 = 2 a phenolic radical donor + 2 H2O</text>
        <dbReference type="Rhea" id="RHEA:56136"/>
        <dbReference type="ChEBI" id="CHEBI:15377"/>
        <dbReference type="ChEBI" id="CHEBI:16240"/>
        <dbReference type="ChEBI" id="CHEBI:139520"/>
        <dbReference type="ChEBI" id="CHEBI:139521"/>
        <dbReference type="EC" id="1.11.1.7"/>
    </reaction>
</comment>
<dbReference type="GO" id="GO:0140825">
    <property type="term" value="F:lactoperoxidase activity"/>
    <property type="evidence" value="ECO:0007669"/>
    <property type="project" value="UniProtKB-EC"/>
</dbReference>
<dbReference type="InterPro" id="IPR002016">
    <property type="entry name" value="Haem_peroxidase"/>
</dbReference>
<evidence type="ECO:0000256" key="11">
    <source>
        <dbReference type="ARBA" id="ARBA00023157"/>
    </source>
</evidence>
<feature type="domain" description="Plant heme peroxidase family profile" evidence="20">
    <location>
        <begin position="31"/>
        <end position="328"/>
    </location>
</feature>
<feature type="binding site" evidence="16">
    <location>
        <position position="78"/>
    </location>
    <ligand>
        <name>Ca(2+)</name>
        <dbReference type="ChEBI" id="CHEBI:29108"/>
        <label>1</label>
    </ligand>
</feature>
<evidence type="ECO:0000313" key="22">
    <source>
        <dbReference type="Proteomes" id="UP000663760"/>
    </source>
</evidence>
<dbReference type="GO" id="GO:0042744">
    <property type="term" value="P:hydrogen peroxide catabolic process"/>
    <property type="evidence" value="ECO:0007669"/>
    <property type="project" value="UniProtKB-KW"/>
</dbReference>
<evidence type="ECO:0000259" key="20">
    <source>
        <dbReference type="PROSITE" id="PS50873"/>
    </source>
</evidence>
<dbReference type="PANTHER" id="PTHR31517:SF17">
    <property type="entry name" value="PEROXIDASE 6"/>
    <property type="match status" value="1"/>
</dbReference>
<proteinExistence type="inferred from homology"/>
<accession>A0A7I8LCF4</accession>
<evidence type="ECO:0000256" key="16">
    <source>
        <dbReference type="PIRSR" id="PIRSR600823-3"/>
    </source>
</evidence>
<gene>
    <name evidence="21" type="ORF">SI8410_14018367</name>
</gene>
<feature type="disulfide bond" evidence="18">
    <location>
        <begin position="128"/>
        <end position="324"/>
    </location>
</feature>
<keyword evidence="19" id="KW-0964">Secreted</keyword>
<evidence type="ECO:0000256" key="13">
    <source>
        <dbReference type="ARBA" id="ARBA00023324"/>
    </source>
</evidence>